<dbReference type="InterPro" id="IPR050116">
    <property type="entry name" value="DNA_polymerase-Y"/>
</dbReference>
<sequence length="324" mass="36446">MLNEVVGLNWLYFDLNSYFATIEQQVNHYLRGKPIVVVPLLSDSTCAIAVSYEAKLKGIGIAPSKYLAKIAAEMKKPDGLSIIKPEDIPTKLFDLSLRDIPGIGHRMLRRLYIANIDTVEKLYECSAGHLQAIWGSIYGKKCWYLLRDHELSEYVVKNKVIGHSRILDPEIRNSDAARDVAAELILKAAKRLRDKALYSTFINLYIRTTNRVIYKSSAKISPACDNATILKQLLNIWDRLSEQNKVNSIYQVAVSLAGLIEKPRQLTFDEIGIITKKQGISVAMDNINNKYGKSVINLGIRPTVKDDPIAFSHIPGDKAKEVFK</sequence>
<reference evidence="7 8" key="1">
    <citation type="submission" date="2023-03" db="EMBL/GenBank/DDBJ databases">
        <title>Host association and intracellularity evolved multiple times independently in the Rickettsiales.</title>
        <authorList>
            <person name="Castelli M."/>
            <person name="Nardi T."/>
            <person name="Gammuto L."/>
            <person name="Bellinzona G."/>
            <person name="Sabaneyeva E."/>
            <person name="Potekhin A."/>
            <person name="Serra V."/>
            <person name="Petroni G."/>
            <person name="Sassera D."/>
        </authorList>
    </citation>
    <scope>NUCLEOTIDE SEQUENCE [LARGE SCALE GENOMIC DNA]</scope>
    <source>
        <strain evidence="7 8">Sr 2-6</strain>
    </source>
</reference>
<dbReference type="InterPro" id="IPR001126">
    <property type="entry name" value="UmuC"/>
</dbReference>
<dbReference type="Gene3D" id="1.10.150.20">
    <property type="entry name" value="5' to 3' exonuclease, C-terminal subdomain"/>
    <property type="match status" value="1"/>
</dbReference>
<dbReference type="Pfam" id="PF00817">
    <property type="entry name" value="IMS"/>
    <property type="match status" value="1"/>
</dbReference>
<dbReference type="SUPFAM" id="SSF56672">
    <property type="entry name" value="DNA/RNA polymerases"/>
    <property type="match status" value="1"/>
</dbReference>
<accession>A0ABU5NDW2</accession>
<gene>
    <name evidence="7" type="ORF">Megvenef_01331</name>
</gene>
<comment type="caution">
    <text evidence="7">The sequence shown here is derived from an EMBL/GenBank/DDBJ whole genome shotgun (WGS) entry which is preliminary data.</text>
</comment>
<evidence type="ECO:0000259" key="6">
    <source>
        <dbReference type="PROSITE" id="PS50173"/>
    </source>
</evidence>
<organism evidence="7 8">
    <name type="scientific">Candidatus Megaera venefica</name>
    <dbReference type="NCBI Taxonomy" id="2055910"/>
    <lineage>
        <taxon>Bacteria</taxon>
        <taxon>Pseudomonadati</taxon>
        <taxon>Pseudomonadota</taxon>
        <taxon>Alphaproteobacteria</taxon>
        <taxon>Rickettsiales</taxon>
        <taxon>Rickettsiaceae</taxon>
        <taxon>Candidatus Megaera</taxon>
    </lineage>
</organism>
<comment type="function">
    <text evidence="4">Poorly processive, error-prone DNA polymerase involved in untargeted mutagenesis. Copies undamaged DNA at stalled replication forks, which arise in vivo from mismatched or misaligned primer ends. These misaligned primers can be extended by PolIV. Exhibits no 3'-5' exonuclease (proofreading) activity. May be involved in translesional synthesis, in conjunction with the beta clamp from PolIII.</text>
</comment>
<dbReference type="Pfam" id="PF11799">
    <property type="entry name" value="IMS_C"/>
    <property type="match status" value="1"/>
</dbReference>
<comment type="similarity">
    <text evidence="1">Belongs to the DNA polymerase type-Y family.</text>
</comment>
<dbReference type="RefSeq" id="WP_322777258.1">
    <property type="nucleotide sequence ID" value="NZ_JARJFB010000120.1"/>
</dbReference>
<evidence type="ECO:0000313" key="8">
    <source>
        <dbReference type="Proteomes" id="UP001291687"/>
    </source>
</evidence>
<evidence type="ECO:0000256" key="4">
    <source>
        <dbReference type="ARBA" id="ARBA00025589"/>
    </source>
</evidence>
<evidence type="ECO:0000256" key="3">
    <source>
        <dbReference type="ARBA" id="ARBA00012417"/>
    </source>
</evidence>
<keyword evidence="8" id="KW-1185">Reference proteome</keyword>
<dbReference type="Proteomes" id="UP001291687">
    <property type="component" value="Unassembled WGS sequence"/>
</dbReference>
<comment type="catalytic activity">
    <reaction evidence="5">
        <text>DNA(n) + a 2'-deoxyribonucleoside 5'-triphosphate = DNA(n+1) + diphosphate</text>
        <dbReference type="Rhea" id="RHEA:22508"/>
        <dbReference type="Rhea" id="RHEA-COMP:17339"/>
        <dbReference type="Rhea" id="RHEA-COMP:17340"/>
        <dbReference type="ChEBI" id="CHEBI:33019"/>
        <dbReference type="ChEBI" id="CHEBI:61560"/>
        <dbReference type="ChEBI" id="CHEBI:173112"/>
        <dbReference type="EC" id="2.7.7.7"/>
    </reaction>
</comment>
<name>A0ABU5NDW2_9RICK</name>
<dbReference type="PROSITE" id="PS50173">
    <property type="entry name" value="UMUC"/>
    <property type="match status" value="2"/>
</dbReference>
<feature type="domain" description="UmuC" evidence="6">
    <location>
        <begin position="10"/>
        <end position="55"/>
    </location>
</feature>
<comment type="subunit">
    <text evidence="2">Monomer.</text>
</comment>
<dbReference type="InterPro" id="IPR043128">
    <property type="entry name" value="Rev_trsase/Diguanyl_cyclase"/>
</dbReference>
<dbReference type="Gene3D" id="3.30.70.270">
    <property type="match status" value="1"/>
</dbReference>
<dbReference type="PANTHER" id="PTHR11076:SF33">
    <property type="entry name" value="DNA POLYMERASE KAPPA"/>
    <property type="match status" value="1"/>
</dbReference>
<dbReference type="EC" id="2.7.7.7" evidence="3"/>
<evidence type="ECO:0000256" key="1">
    <source>
        <dbReference type="ARBA" id="ARBA00010945"/>
    </source>
</evidence>
<dbReference type="InterPro" id="IPR017961">
    <property type="entry name" value="DNA_pol_Y-fam_little_finger"/>
</dbReference>
<dbReference type="EMBL" id="JARJFB010000120">
    <property type="protein sequence ID" value="MEA0971355.1"/>
    <property type="molecule type" value="Genomic_DNA"/>
</dbReference>
<evidence type="ECO:0000256" key="2">
    <source>
        <dbReference type="ARBA" id="ARBA00011245"/>
    </source>
</evidence>
<feature type="domain" description="UmuC" evidence="6">
    <location>
        <begin position="58"/>
        <end position="104"/>
    </location>
</feature>
<proteinExistence type="inferred from homology"/>
<protein>
    <recommendedName>
        <fullName evidence="3">DNA-directed DNA polymerase</fullName>
        <ecNumber evidence="3">2.7.7.7</ecNumber>
    </recommendedName>
</protein>
<evidence type="ECO:0000256" key="5">
    <source>
        <dbReference type="ARBA" id="ARBA00049244"/>
    </source>
</evidence>
<dbReference type="InterPro" id="IPR043502">
    <property type="entry name" value="DNA/RNA_pol_sf"/>
</dbReference>
<dbReference type="PANTHER" id="PTHR11076">
    <property type="entry name" value="DNA REPAIR POLYMERASE UMUC / TRANSFERASE FAMILY MEMBER"/>
    <property type="match status" value="1"/>
</dbReference>
<evidence type="ECO:0000313" key="7">
    <source>
        <dbReference type="EMBL" id="MEA0971355.1"/>
    </source>
</evidence>